<name>A0AAD5QCT8_PYTIN</name>
<evidence type="ECO:0000256" key="2">
    <source>
        <dbReference type="ARBA" id="ARBA00022737"/>
    </source>
</evidence>
<keyword evidence="1" id="KW-0433">Leucine-rich repeat</keyword>
<dbReference type="SUPFAM" id="SSF52058">
    <property type="entry name" value="L domain-like"/>
    <property type="match status" value="2"/>
</dbReference>
<comment type="caution">
    <text evidence="4">The sequence shown here is derived from an EMBL/GenBank/DDBJ whole genome shotgun (WGS) entry which is preliminary data.</text>
</comment>
<dbReference type="InterPro" id="IPR055414">
    <property type="entry name" value="LRR_R13L4/SHOC2-like"/>
</dbReference>
<keyword evidence="2" id="KW-0677">Repeat</keyword>
<evidence type="ECO:0000313" key="5">
    <source>
        <dbReference type="Proteomes" id="UP001209570"/>
    </source>
</evidence>
<sequence length="628" mass="69844">MTDRRNGMSLREAIRRNARAQQQQQNMDVDVFAPRGNNGASASAGPLAMARAYRVARQSGQLNISSRGLTAFPKEILRLFELVEEDEKSWECVPLVKVDLSYNEIASLPDEIQQLPELTSFKMRHNSLHTLPSGFFELSALTALDLSNNQLAGALPDAFGKLVALRDLGLERNKISSLPEAICQLPYLEVLRVDENALESLPNNFASETQHVDAKLEEIDMRIKSLEAQLDDFAISQAKSHNSIPSISDEIGALTTLTSLKLCQNKLVELPEALFELTALTYLDLSHNQLQGSLSERLGNLVNLKELSLGTNRIQQLPESLGQLSNLEVLRLEENKMEKLPQSIGNLRRLNTLVAHTNSLATLPSAFSSLRCLQMLDLKKNFLEALADQLATLQSLKFLDLRQNKLTGFPQLPERATLDQVFLGFNALSLIDETSILRAKDSITVLELRDNKLSTLPVNMGSPYCFETTLIHLNLSKNHLTSLPSAIGRLAALQLQLLRIRKNQLTSAAVEEFLGTPPGDAVICSSLKELDLRNNLLAEMPTSISALPKLETLLLSFNKLETLDGFLWHKLSKVSVISVSDNKLRSLGQIYLVPMLASLSFENNNLTSVPSMQERRNAQCHVTSWKRR</sequence>
<dbReference type="Proteomes" id="UP001209570">
    <property type="component" value="Unassembled WGS sequence"/>
</dbReference>
<proteinExistence type="predicted"/>
<dbReference type="SMART" id="SM00365">
    <property type="entry name" value="LRR_SD22"/>
    <property type="match status" value="5"/>
</dbReference>
<reference evidence="4" key="1">
    <citation type="submission" date="2021-12" db="EMBL/GenBank/DDBJ databases">
        <title>Prjna785345.</title>
        <authorList>
            <person name="Rujirawat T."/>
            <person name="Krajaejun T."/>
        </authorList>
    </citation>
    <scope>NUCLEOTIDE SEQUENCE</scope>
    <source>
        <strain evidence="4">Pi057C3</strain>
    </source>
</reference>
<feature type="domain" description="Disease resistance R13L4/SHOC-2-like LRR" evidence="3">
    <location>
        <begin position="283"/>
        <end position="402"/>
    </location>
</feature>
<dbReference type="InterPro" id="IPR001611">
    <property type="entry name" value="Leu-rich_rpt"/>
</dbReference>
<evidence type="ECO:0000313" key="4">
    <source>
        <dbReference type="EMBL" id="KAJ0404854.1"/>
    </source>
</evidence>
<dbReference type="InterPro" id="IPR032675">
    <property type="entry name" value="LRR_dom_sf"/>
</dbReference>
<dbReference type="PRINTS" id="PR00019">
    <property type="entry name" value="LEURICHRPT"/>
</dbReference>
<evidence type="ECO:0000259" key="3">
    <source>
        <dbReference type="Pfam" id="PF23598"/>
    </source>
</evidence>
<dbReference type="SMART" id="SM00364">
    <property type="entry name" value="LRR_BAC"/>
    <property type="match status" value="13"/>
</dbReference>
<dbReference type="Gene3D" id="3.80.10.10">
    <property type="entry name" value="Ribonuclease Inhibitor"/>
    <property type="match status" value="5"/>
</dbReference>
<dbReference type="InterPro" id="IPR050715">
    <property type="entry name" value="LRR-SigEffector_domain"/>
</dbReference>
<dbReference type="Pfam" id="PF00560">
    <property type="entry name" value="LRR_1"/>
    <property type="match status" value="1"/>
</dbReference>
<evidence type="ECO:0000256" key="1">
    <source>
        <dbReference type="ARBA" id="ARBA00022614"/>
    </source>
</evidence>
<gene>
    <name evidence="4" type="ORF">P43SY_007936</name>
</gene>
<organism evidence="4 5">
    <name type="scientific">Pythium insidiosum</name>
    <name type="common">Pythiosis disease agent</name>
    <dbReference type="NCBI Taxonomy" id="114742"/>
    <lineage>
        <taxon>Eukaryota</taxon>
        <taxon>Sar</taxon>
        <taxon>Stramenopiles</taxon>
        <taxon>Oomycota</taxon>
        <taxon>Peronosporomycetes</taxon>
        <taxon>Pythiales</taxon>
        <taxon>Pythiaceae</taxon>
        <taxon>Pythium</taxon>
    </lineage>
</organism>
<protein>
    <recommendedName>
        <fullName evidence="3">Disease resistance R13L4/SHOC-2-like LRR domain-containing protein</fullName>
    </recommendedName>
</protein>
<dbReference type="Pfam" id="PF23598">
    <property type="entry name" value="LRR_14"/>
    <property type="match status" value="1"/>
</dbReference>
<dbReference type="Pfam" id="PF13855">
    <property type="entry name" value="LRR_8"/>
    <property type="match status" value="1"/>
</dbReference>
<dbReference type="PROSITE" id="PS51450">
    <property type="entry name" value="LRR"/>
    <property type="match status" value="4"/>
</dbReference>
<dbReference type="SMART" id="SM00369">
    <property type="entry name" value="LRR_TYP"/>
    <property type="match status" value="15"/>
</dbReference>
<dbReference type="PANTHER" id="PTHR45752">
    <property type="entry name" value="LEUCINE-RICH REPEAT-CONTAINING"/>
    <property type="match status" value="1"/>
</dbReference>
<dbReference type="PANTHER" id="PTHR45752:SF199">
    <property type="match status" value="1"/>
</dbReference>
<accession>A0AAD5QCT8</accession>
<keyword evidence="5" id="KW-1185">Reference proteome</keyword>
<dbReference type="EMBL" id="JAKCXM010000055">
    <property type="protein sequence ID" value="KAJ0404854.1"/>
    <property type="molecule type" value="Genomic_DNA"/>
</dbReference>
<dbReference type="AlphaFoldDB" id="A0AAD5QCT8"/>
<dbReference type="InterPro" id="IPR003591">
    <property type="entry name" value="Leu-rich_rpt_typical-subtyp"/>
</dbReference>